<evidence type="ECO:0000256" key="3">
    <source>
        <dbReference type="ARBA" id="ARBA00022448"/>
    </source>
</evidence>
<keyword evidence="5" id="KW-0653">Protein transport</keyword>
<comment type="subcellular location">
    <subcellularLocation>
        <location evidence="1">Endosome</location>
    </subcellularLocation>
</comment>
<comment type="similarity">
    <text evidence="2">Belongs to the VPS35L family.</text>
</comment>
<evidence type="ECO:0008006" key="8">
    <source>
        <dbReference type="Google" id="ProtNLM"/>
    </source>
</evidence>
<keyword evidence="4" id="KW-0967">Endosome</keyword>
<evidence type="ECO:0000313" key="7">
    <source>
        <dbReference type="Proteomes" id="UP001634394"/>
    </source>
</evidence>
<dbReference type="PANTHER" id="PTHR13673">
    <property type="entry name" value="ESOPHAGEAL CANCER ASSOCIATED PROTEIN"/>
    <property type="match status" value="1"/>
</dbReference>
<accession>A0ABD3WVW5</accession>
<sequence length="974" mass="110458">MAAYEWYPRHRNYEAEKNSEARTITPASSHPLKAISVVDVKSAEKRGTPAKSFQDVPKRDFVDPLSFSDPLGTSLEGSDPLSQFAAEVAKKKSSVGLNIGGEKKGAGNENELDDSFEPWYCKKAGIIAKYTTSEKLSITTSFLSASDKEKVVIKAQTTTTVTDKVKNRLEQLDDFEEGSVQMMLNLSQQEYVSRIDELNQALIKAWNEDQRVKALKIGIQCAKLLADTNVIQFYPSKFVLVTDILDTFGRLVYERLYEKAQYIPAGSGVAVKLPENFTTDQVPETAKETCRNWFYKIASIRELIPRFYVEVALMKCYSFLNKGEYSEALKRLAIMTRGIGDPLVAIYARCYLSRVGILVAPSIRDHLIPCFEDFLFSYSQLQDDSVQNVLAMQKLEMPRYLTLFSPALDWILQCIAHRTAESTLMEVLEKCQKQCNSALLLNSLISAFKPEYVAAKAMEFIQMIKDCEDTGFPKHFLFRTLGLCLVIAHPPEDQKLAVLNEAWKPVMKLKNPTDYIICAEIWMEYVVKNFGKREINTILNDIIKHMTPDRAFEDFYPQLQSIVSKILSHVHDFSMLFSLDKFMPFIDMFQKETAKVEVCKNIVEAFSKYQLETTTDPVIINAMMFICKTMHDSVNALTLDDERRMISNLISGFVQKISFGRDFEQQLSFFVEARAAFSNLDTFLIQLIQSVNSLAIETRKVVKGNHSRKTGNFVRACAAYCFITIPSLQSVYSQLQLYLLSGQVALLNQCYSQADAFFKAAISMVPELPKTLELDGKSRSAEPFLIDYLYNFISTLLVVPDNPDTGVLYLLRGLLNILQNYTWEPSSDAKIMVYTRVIAILSATCQETYPYHINKVDSNDSMYGSDSKFISEVTNTCTTLLEEILAHLKTLNTSETQKRQSLLAMELFTTLIIHGDLQQQQLFNLTVNLWSLASKHRDSTDTRHMVRTLEYLKSKASSPGGKLFQDLVQKLPAI</sequence>
<reference evidence="6 7" key="1">
    <citation type="submission" date="2024-11" db="EMBL/GenBank/DDBJ databases">
        <title>Chromosome-level genome assembly of the freshwater bivalve Anodonta woodiana.</title>
        <authorList>
            <person name="Chen X."/>
        </authorList>
    </citation>
    <scope>NUCLEOTIDE SEQUENCE [LARGE SCALE GENOMIC DNA]</scope>
    <source>
        <strain evidence="6">MN2024</strain>
        <tissue evidence="6">Gills</tissue>
    </source>
</reference>
<protein>
    <recommendedName>
        <fullName evidence="8">VPS35 endosomal protein-sorting factor-like</fullName>
    </recommendedName>
</protein>
<dbReference type="EMBL" id="JBJQND010000005">
    <property type="protein sequence ID" value="KAL3877496.1"/>
    <property type="molecule type" value="Genomic_DNA"/>
</dbReference>
<name>A0ABD3WVW5_SINWO</name>
<dbReference type="Proteomes" id="UP001634394">
    <property type="component" value="Unassembled WGS sequence"/>
</dbReference>
<evidence type="ECO:0000256" key="5">
    <source>
        <dbReference type="ARBA" id="ARBA00022927"/>
    </source>
</evidence>
<evidence type="ECO:0000313" key="6">
    <source>
        <dbReference type="EMBL" id="KAL3877496.1"/>
    </source>
</evidence>
<keyword evidence="3" id="KW-0813">Transport</keyword>
<proteinExistence type="inferred from homology"/>
<dbReference type="GO" id="GO:0005768">
    <property type="term" value="C:endosome"/>
    <property type="evidence" value="ECO:0007669"/>
    <property type="project" value="UniProtKB-SubCell"/>
</dbReference>
<dbReference type="GO" id="GO:0015031">
    <property type="term" value="P:protein transport"/>
    <property type="evidence" value="ECO:0007669"/>
    <property type="project" value="UniProtKB-KW"/>
</dbReference>
<evidence type="ECO:0000256" key="4">
    <source>
        <dbReference type="ARBA" id="ARBA00022753"/>
    </source>
</evidence>
<dbReference type="AlphaFoldDB" id="A0ABD3WVW5"/>
<organism evidence="6 7">
    <name type="scientific">Sinanodonta woodiana</name>
    <name type="common">Chinese pond mussel</name>
    <name type="synonym">Anodonta woodiana</name>
    <dbReference type="NCBI Taxonomy" id="1069815"/>
    <lineage>
        <taxon>Eukaryota</taxon>
        <taxon>Metazoa</taxon>
        <taxon>Spiralia</taxon>
        <taxon>Lophotrochozoa</taxon>
        <taxon>Mollusca</taxon>
        <taxon>Bivalvia</taxon>
        <taxon>Autobranchia</taxon>
        <taxon>Heteroconchia</taxon>
        <taxon>Palaeoheterodonta</taxon>
        <taxon>Unionida</taxon>
        <taxon>Unionoidea</taxon>
        <taxon>Unionidae</taxon>
        <taxon>Unioninae</taxon>
        <taxon>Sinanodonta</taxon>
    </lineage>
</organism>
<keyword evidence="7" id="KW-1185">Reference proteome</keyword>
<gene>
    <name evidence="6" type="ORF">ACJMK2_035196</name>
</gene>
<evidence type="ECO:0000256" key="2">
    <source>
        <dbReference type="ARBA" id="ARBA00010704"/>
    </source>
</evidence>
<dbReference type="PANTHER" id="PTHR13673:SF0">
    <property type="entry name" value="VPS35 ENDOSOMAL PROTEIN-SORTING FACTOR-LIKE"/>
    <property type="match status" value="1"/>
</dbReference>
<evidence type="ECO:0000256" key="1">
    <source>
        <dbReference type="ARBA" id="ARBA00004177"/>
    </source>
</evidence>
<dbReference type="InterPro" id="IPR029705">
    <property type="entry name" value="VPS35L"/>
</dbReference>
<comment type="caution">
    <text evidence="6">The sequence shown here is derived from an EMBL/GenBank/DDBJ whole genome shotgun (WGS) entry which is preliminary data.</text>
</comment>